<feature type="region of interest" description="Disordered" evidence="1">
    <location>
        <begin position="58"/>
        <end position="80"/>
    </location>
</feature>
<protein>
    <submittedName>
        <fullName evidence="2">Uncharacterized protein</fullName>
    </submittedName>
</protein>
<dbReference type="AlphaFoldDB" id="A0A927NAM6"/>
<evidence type="ECO:0000313" key="3">
    <source>
        <dbReference type="Proteomes" id="UP000638648"/>
    </source>
</evidence>
<sequence length="80" mass="8613">MRTLGNVAPLLNHRQRHLPDIDSDPAPFVPGSALSNASDCDFREPFPRVASALQGLGMRHPAEASGPLDASIARNRDRLA</sequence>
<dbReference type="Proteomes" id="UP000638648">
    <property type="component" value="Unassembled WGS sequence"/>
</dbReference>
<keyword evidence="3" id="KW-1185">Reference proteome</keyword>
<dbReference type="EMBL" id="JADBEM010000001">
    <property type="protein sequence ID" value="MBE1611365.1"/>
    <property type="molecule type" value="Genomic_DNA"/>
</dbReference>
<name>A0A927NAM6_9ACTN</name>
<evidence type="ECO:0000313" key="2">
    <source>
        <dbReference type="EMBL" id="MBE1611365.1"/>
    </source>
</evidence>
<gene>
    <name evidence="2" type="ORF">HEB94_008213</name>
</gene>
<comment type="caution">
    <text evidence="2">The sequence shown here is derived from an EMBL/GenBank/DDBJ whole genome shotgun (WGS) entry which is preliminary data.</text>
</comment>
<reference evidence="2" key="1">
    <citation type="submission" date="2020-10" db="EMBL/GenBank/DDBJ databases">
        <title>Sequencing the genomes of 1000 actinobacteria strains.</title>
        <authorList>
            <person name="Klenk H.-P."/>
        </authorList>
    </citation>
    <scope>NUCLEOTIDE SEQUENCE</scope>
    <source>
        <strain evidence="2">DSM 45354</strain>
    </source>
</reference>
<proteinExistence type="predicted"/>
<organism evidence="2 3">
    <name type="scientific">Actinopolymorpha pittospori</name>
    <dbReference type="NCBI Taxonomy" id="648752"/>
    <lineage>
        <taxon>Bacteria</taxon>
        <taxon>Bacillati</taxon>
        <taxon>Actinomycetota</taxon>
        <taxon>Actinomycetes</taxon>
        <taxon>Propionibacteriales</taxon>
        <taxon>Actinopolymorphaceae</taxon>
        <taxon>Actinopolymorpha</taxon>
    </lineage>
</organism>
<accession>A0A927NAM6</accession>
<evidence type="ECO:0000256" key="1">
    <source>
        <dbReference type="SAM" id="MobiDB-lite"/>
    </source>
</evidence>